<dbReference type="Gene3D" id="3.40.50.1010">
    <property type="entry name" value="5'-nuclease"/>
    <property type="match status" value="1"/>
</dbReference>
<dbReference type="PANTHER" id="PTHR38826">
    <property type="entry name" value="RIBONUCLEASE VAPC13"/>
    <property type="match status" value="1"/>
</dbReference>
<feature type="domain" description="PIN" evidence="1">
    <location>
        <begin position="2"/>
        <end position="127"/>
    </location>
</feature>
<dbReference type="AlphaFoldDB" id="A0A2H0BL05"/>
<accession>A0A2H0BL05</accession>
<dbReference type="EMBL" id="PCSW01000054">
    <property type="protein sequence ID" value="PIP57688.1"/>
    <property type="molecule type" value="Genomic_DNA"/>
</dbReference>
<dbReference type="PANTHER" id="PTHR38826:SF5">
    <property type="entry name" value="RIBONUCLEASE VAPC13"/>
    <property type="match status" value="1"/>
</dbReference>
<dbReference type="Pfam" id="PF01850">
    <property type="entry name" value="PIN"/>
    <property type="match status" value="1"/>
</dbReference>
<name>A0A2H0BL05_9BACT</name>
<dbReference type="Proteomes" id="UP000229847">
    <property type="component" value="Unassembled WGS sequence"/>
</dbReference>
<dbReference type="SUPFAM" id="SSF88723">
    <property type="entry name" value="PIN domain-like"/>
    <property type="match status" value="1"/>
</dbReference>
<sequence>MKRYFIDSNIFLRVIAKENEKSFRECFDFLQKVENRKIDTVTSNVVLAEVVWVLDSFYKVSKTKIVEALERMKASRFFKLVDNFDFDLALASYSRYGIKYVDALIASNLDIRSKKWTIVSYDRDFDKLGIIRKEPSQII</sequence>
<evidence type="ECO:0000313" key="2">
    <source>
        <dbReference type="EMBL" id="PIP57688.1"/>
    </source>
</evidence>
<dbReference type="InterPro" id="IPR002716">
    <property type="entry name" value="PIN_dom"/>
</dbReference>
<evidence type="ECO:0000259" key="1">
    <source>
        <dbReference type="SMART" id="SM00670"/>
    </source>
</evidence>
<comment type="caution">
    <text evidence="2">The sequence shown here is derived from an EMBL/GenBank/DDBJ whole genome shotgun (WGS) entry which is preliminary data.</text>
</comment>
<protein>
    <recommendedName>
        <fullName evidence="1">PIN domain-containing protein</fullName>
    </recommendedName>
</protein>
<proteinExistence type="predicted"/>
<dbReference type="InterPro" id="IPR029060">
    <property type="entry name" value="PIN-like_dom_sf"/>
</dbReference>
<organism evidence="2 3">
    <name type="scientific">Candidatus Woesebacteria bacterium CG22_combo_CG10-13_8_21_14_all_39_10</name>
    <dbReference type="NCBI Taxonomy" id="1975059"/>
    <lineage>
        <taxon>Bacteria</taxon>
        <taxon>Candidatus Woeseibacteriota</taxon>
    </lineage>
</organism>
<evidence type="ECO:0000313" key="3">
    <source>
        <dbReference type="Proteomes" id="UP000229847"/>
    </source>
</evidence>
<reference evidence="2 3" key="1">
    <citation type="submission" date="2017-09" db="EMBL/GenBank/DDBJ databases">
        <title>Depth-based differentiation of microbial function through sediment-hosted aquifers and enrichment of novel symbionts in the deep terrestrial subsurface.</title>
        <authorList>
            <person name="Probst A.J."/>
            <person name="Ladd B."/>
            <person name="Jarett J.K."/>
            <person name="Geller-Mcgrath D.E."/>
            <person name="Sieber C.M."/>
            <person name="Emerson J.B."/>
            <person name="Anantharaman K."/>
            <person name="Thomas B.C."/>
            <person name="Malmstrom R."/>
            <person name="Stieglmeier M."/>
            <person name="Klingl A."/>
            <person name="Woyke T."/>
            <person name="Ryan C.M."/>
            <person name="Banfield J.F."/>
        </authorList>
    </citation>
    <scope>NUCLEOTIDE SEQUENCE [LARGE SCALE GENOMIC DNA]</scope>
    <source>
        <strain evidence="2">CG22_combo_CG10-13_8_21_14_all_39_10</strain>
    </source>
</reference>
<dbReference type="InterPro" id="IPR052106">
    <property type="entry name" value="PINc/VapC_TA"/>
</dbReference>
<dbReference type="SMART" id="SM00670">
    <property type="entry name" value="PINc"/>
    <property type="match status" value="1"/>
</dbReference>
<gene>
    <name evidence="2" type="ORF">COX03_01755</name>
</gene>